<accession>A0A075JFA2</accession>
<protein>
    <recommendedName>
        <fullName evidence="4">Antitoxin</fullName>
    </recommendedName>
</protein>
<organism evidence="2 3">
    <name type="scientific">Dermacoccus nishinomiyaensis</name>
    <dbReference type="NCBI Taxonomy" id="1274"/>
    <lineage>
        <taxon>Bacteria</taxon>
        <taxon>Bacillati</taxon>
        <taxon>Actinomycetota</taxon>
        <taxon>Actinomycetes</taxon>
        <taxon>Micrococcales</taxon>
        <taxon>Dermacoccaceae</taxon>
        <taxon>Dermacoccus</taxon>
    </lineage>
</organism>
<dbReference type="RefSeq" id="WP_038567535.1">
    <property type="nucleotide sequence ID" value="NZ_CP008889.1"/>
</dbReference>
<name>A0A075JFA2_9MICO</name>
<evidence type="ECO:0008006" key="4">
    <source>
        <dbReference type="Google" id="ProtNLM"/>
    </source>
</evidence>
<dbReference type="KEGG" id="dni:HX89_05355"/>
<dbReference type="Proteomes" id="UP000027986">
    <property type="component" value="Chromosome"/>
</dbReference>
<proteinExistence type="predicted"/>
<gene>
    <name evidence="2" type="ORF">HX89_05355</name>
</gene>
<evidence type="ECO:0000313" key="2">
    <source>
        <dbReference type="EMBL" id="AIF40465.1"/>
    </source>
</evidence>
<keyword evidence="3" id="KW-1185">Reference proteome</keyword>
<dbReference type="HOGENOM" id="CLU_148727_3_1_11"/>
<reference evidence="2 3" key="1">
    <citation type="submission" date="2014-07" db="EMBL/GenBank/DDBJ databases">
        <title>Genome Sequencing of Dermacoccus nishinomiyaensis.</title>
        <authorList>
            <person name="Hong K.W."/>
            <person name="Chan K.G."/>
        </authorList>
    </citation>
    <scope>NUCLEOTIDE SEQUENCE [LARGE SCALE GENOMIC DNA]</scope>
    <source>
        <strain evidence="2 3">M25</strain>
    </source>
</reference>
<feature type="region of interest" description="Disordered" evidence="1">
    <location>
        <begin position="1"/>
        <end position="63"/>
    </location>
</feature>
<dbReference type="InterPro" id="IPR028037">
    <property type="entry name" value="Antitoxin_Rv0909/MT0933"/>
</dbReference>
<dbReference type="eggNOG" id="ENOG5033D21">
    <property type="taxonomic scope" value="Bacteria"/>
</dbReference>
<dbReference type="EMBL" id="CP008889">
    <property type="protein sequence ID" value="AIF40465.1"/>
    <property type="molecule type" value="Genomic_DNA"/>
</dbReference>
<evidence type="ECO:0000313" key="3">
    <source>
        <dbReference type="Proteomes" id="UP000027986"/>
    </source>
</evidence>
<dbReference type="GeneID" id="41840611"/>
<dbReference type="Pfam" id="PF14013">
    <property type="entry name" value="MT0933_antitox"/>
    <property type="match status" value="1"/>
</dbReference>
<dbReference type="AlphaFoldDB" id="A0A075JFA2"/>
<evidence type="ECO:0000256" key="1">
    <source>
        <dbReference type="SAM" id="MobiDB-lite"/>
    </source>
</evidence>
<sequence>MGIFDSAKDKASEFAQDNPDKLDQGVEKAGDFADDKTGGQRADQIDKGQDFANEKLDGAFGGE</sequence>
<feature type="compositionally biased region" description="Basic and acidic residues" evidence="1">
    <location>
        <begin position="1"/>
        <end position="57"/>
    </location>
</feature>
<dbReference type="OrthoDB" id="5125103at2"/>